<dbReference type="RefSeq" id="WP_343163119.1">
    <property type="nucleotide sequence ID" value="NZ_JBHRSV010000028.1"/>
</dbReference>
<dbReference type="Gene3D" id="3.10.450.50">
    <property type="match status" value="1"/>
</dbReference>
<dbReference type="EMBL" id="JBHRSV010000028">
    <property type="protein sequence ID" value="MFC2927133.1"/>
    <property type="molecule type" value="Genomic_DNA"/>
</dbReference>
<evidence type="ECO:0000259" key="1">
    <source>
        <dbReference type="Pfam" id="PF14534"/>
    </source>
</evidence>
<evidence type="ECO:0000313" key="3">
    <source>
        <dbReference type="Proteomes" id="UP001595379"/>
    </source>
</evidence>
<name>A0ABV7A0I1_9PROT</name>
<feature type="domain" description="DUF4440" evidence="1">
    <location>
        <begin position="21"/>
        <end position="133"/>
    </location>
</feature>
<reference evidence="3" key="1">
    <citation type="journal article" date="2019" name="Int. J. Syst. Evol. Microbiol.">
        <title>The Global Catalogue of Microorganisms (GCM) 10K type strain sequencing project: providing services to taxonomists for standard genome sequencing and annotation.</title>
        <authorList>
            <consortium name="The Broad Institute Genomics Platform"/>
            <consortium name="The Broad Institute Genome Sequencing Center for Infectious Disease"/>
            <person name="Wu L."/>
            <person name="Ma J."/>
        </authorList>
    </citation>
    <scope>NUCLEOTIDE SEQUENCE [LARGE SCALE GENOMIC DNA]</scope>
    <source>
        <strain evidence="3">KCTC 52487</strain>
    </source>
</reference>
<comment type="caution">
    <text evidence="2">The sequence shown here is derived from an EMBL/GenBank/DDBJ whole genome shotgun (WGS) entry which is preliminary data.</text>
</comment>
<proteinExistence type="predicted"/>
<evidence type="ECO:0000313" key="2">
    <source>
        <dbReference type="EMBL" id="MFC2927133.1"/>
    </source>
</evidence>
<dbReference type="InterPro" id="IPR027843">
    <property type="entry name" value="DUF4440"/>
</dbReference>
<keyword evidence="3" id="KW-1185">Reference proteome</keyword>
<dbReference type="SUPFAM" id="SSF54427">
    <property type="entry name" value="NTF2-like"/>
    <property type="match status" value="1"/>
</dbReference>
<dbReference type="Proteomes" id="UP001595379">
    <property type="component" value="Unassembled WGS sequence"/>
</dbReference>
<protein>
    <submittedName>
        <fullName evidence="2">Nuclear transport factor 2 family protein</fullName>
    </submittedName>
</protein>
<dbReference type="InterPro" id="IPR032710">
    <property type="entry name" value="NTF2-like_dom_sf"/>
</dbReference>
<organism evidence="2 3">
    <name type="scientific">Hyphobacterium vulgare</name>
    <dbReference type="NCBI Taxonomy" id="1736751"/>
    <lineage>
        <taxon>Bacteria</taxon>
        <taxon>Pseudomonadati</taxon>
        <taxon>Pseudomonadota</taxon>
        <taxon>Alphaproteobacteria</taxon>
        <taxon>Maricaulales</taxon>
        <taxon>Maricaulaceae</taxon>
        <taxon>Hyphobacterium</taxon>
    </lineage>
</organism>
<accession>A0ABV7A0I1</accession>
<sequence length="146" mass="16278">MARTPKPDIQLAGDKAAARAIASVRSAFNTALETRSLKAIADCLHANAILVPGEDARLINGRDAQIEAWTSIFTQAPDVHYVRMPARIEINEDGLLAAESGRWTGGWTVEGMTVRYTGRYFAKWRLDGDDWRIEAETFVTMRRQTV</sequence>
<gene>
    <name evidence="2" type="ORF">ACFOOR_13535</name>
</gene>
<dbReference type="Pfam" id="PF14534">
    <property type="entry name" value="DUF4440"/>
    <property type="match status" value="1"/>
</dbReference>